<evidence type="ECO:0000259" key="9">
    <source>
        <dbReference type="PROSITE" id="PS50192"/>
    </source>
</evidence>
<dbReference type="GO" id="GO:0016082">
    <property type="term" value="P:synaptic vesicle priming"/>
    <property type="evidence" value="ECO:0007669"/>
    <property type="project" value="TreeGrafter"/>
</dbReference>
<evidence type="ECO:0000256" key="3">
    <source>
        <dbReference type="ARBA" id="ARBA00022737"/>
    </source>
</evidence>
<evidence type="ECO:0000256" key="1">
    <source>
        <dbReference type="ARBA" id="ARBA00009480"/>
    </source>
</evidence>
<proteinExistence type="evidence at transcript level"/>
<organism evidence="10">
    <name type="scientific">Schistosoma japonicum</name>
    <name type="common">Blood fluke</name>
    <dbReference type="NCBI Taxonomy" id="6182"/>
    <lineage>
        <taxon>Eukaryota</taxon>
        <taxon>Metazoa</taxon>
        <taxon>Spiralia</taxon>
        <taxon>Lophotrochozoa</taxon>
        <taxon>Platyhelminthes</taxon>
        <taxon>Trematoda</taxon>
        <taxon>Digenea</taxon>
        <taxon>Strigeidida</taxon>
        <taxon>Schistosomatoidea</taxon>
        <taxon>Schistosomatidae</taxon>
        <taxon>Schistosoma</taxon>
    </lineage>
</organism>
<keyword evidence="12" id="KW-1185">Reference proteome</keyword>
<comment type="subcellular location">
    <subcellularLocation>
        <location evidence="6">Synapse</location>
        <location evidence="6">Synaptosome</location>
    </subcellularLocation>
</comment>
<keyword evidence="4" id="KW-0770">Synapse</keyword>
<comment type="similarity">
    <text evidence="1 7">Belongs to the SNAP-25 family.</text>
</comment>
<keyword evidence="5 8" id="KW-0175">Coiled coil</keyword>
<dbReference type="CDD" id="cd15889">
    <property type="entry name" value="SNARE_SNAP25N_23N"/>
    <property type="match status" value="1"/>
</dbReference>
<dbReference type="GO" id="GO:0031201">
    <property type="term" value="C:SNARE complex"/>
    <property type="evidence" value="ECO:0007669"/>
    <property type="project" value="TreeGrafter"/>
</dbReference>
<dbReference type="OrthoDB" id="19261at2759"/>
<dbReference type="FunFam" id="1.20.5.110:FF:000018">
    <property type="entry name" value="Synaptosomal-associated protein"/>
    <property type="match status" value="1"/>
</dbReference>
<feature type="domain" description="T-SNARE coiled-coil homology" evidence="9">
    <location>
        <begin position="35"/>
        <end position="97"/>
    </location>
</feature>
<evidence type="ECO:0000256" key="5">
    <source>
        <dbReference type="ARBA" id="ARBA00023054"/>
    </source>
</evidence>
<evidence type="ECO:0000256" key="2">
    <source>
        <dbReference type="ARBA" id="ARBA00022599"/>
    </source>
</evidence>
<evidence type="ECO:0000256" key="7">
    <source>
        <dbReference type="RuleBase" id="RU003496"/>
    </source>
</evidence>
<keyword evidence="2" id="KW-0771">Synaptosome</keyword>
<dbReference type="CDD" id="cd15885">
    <property type="entry name" value="SNARE_SNAP25C"/>
    <property type="match status" value="1"/>
</dbReference>
<dbReference type="PROSITE" id="PS50192">
    <property type="entry name" value="T_SNARE"/>
    <property type="match status" value="2"/>
</dbReference>
<dbReference type="Gene3D" id="1.20.5.110">
    <property type="match status" value="2"/>
</dbReference>
<dbReference type="EMBL" id="FN317509">
    <property type="protein sequence ID" value="CAX73240.1"/>
    <property type="molecule type" value="mRNA"/>
</dbReference>
<dbReference type="STRING" id="6182.C1LEW2"/>
<dbReference type="Pfam" id="PF00835">
    <property type="entry name" value="SNAP-25"/>
    <property type="match status" value="1"/>
</dbReference>
<sequence length="218" mass="24649">MPQKSYPTCGYDEVQLDDGIIRPMTEVELLRRKIDETTSDSLESSRRMMALCEEAKEAGISTLVMLDDQGEQLDRINEGMDQINQDMKDAEKNLDDLNKCCGLCVLPWNKVKKKDDYTKQLKDEDMRGGDGPRIIVDQNGMGPTGGYITRITNDAREDEMDQNLQEVSGMIGNLRNMAIDMGSEINQQNVQVERIQIKAKSNAERIKKANEQASKLLK</sequence>
<dbReference type="GO" id="GO:0043005">
    <property type="term" value="C:neuron projection"/>
    <property type="evidence" value="ECO:0007669"/>
    <property type="project" value="UniProtKB-KW"/>
</dbReference>
<evidence type="ECO:0000256" key="8">
    <source>
        <dbReference type="SAM" id="Coils"/>
    </source>
</evidence>
<keyword evidence="3" id="KW-0677">Repeat</keyword>
<dbReference type="PANTHER" id="PTHR19305:SF14">
    <property type="entry name" value="SYNAPTOSOMAL-ASSOCIATED PROTEIN-RELATED"/>
    <property type="match status" value="1"/>
</dbReference>
<dbReference type="EMBL" id="SKCS01000094">
    <property type="protein sequence ID" value="TNN17286.1"/>
    <property type="molecule type" value="Genomic_DNA"/>
</dbReference>
<feature type="coiled-coil region" evidence="8">
    <location>
        <begin position="73"/>
        <end position="100"/>
    </location>
</feature>
<dbReference type="SMART" id="SM00397">
    <property type="entry name" value="t_SNARE"/>
    <property type="match status" value="2"/>
</dbReference>
<evidence type="ECO:0000313" key="12">
    <source>
        <dbReference type="Proteomes" id="UP000311919"/>
    </source>
</evidence>
<gene>
    <name evidence="10" type="primary">ric-4</name>
    <name evidence="11" type="ORF">EWB00_011215</name>
</gene>
<dbReference type="InterPro" id="IPR000928">
    <property type="entry name" value="SNAP-25_dom"/>
</dbReference>
<reference evidence="11 12" key="3">
    <citation type="submission" date="2019-03" db="EMBL/GenBank/DDBJ databases">
        <title>An improved genome assembly of the fluke Schistosoma japonicum.</title>
        <authorList>
            <person name="Hu W."/>
            <person name="Luo F."/>
            <person name="Yin M."/>
            <person name="Mo X."/>
            <person name="Sun C."/>
            <person name="Wu Q."/>
            <person name="Zhu B."/>
            <person name="Xiang M."/>
            <person name="Wang J."/>
            <person name="Wang Y."/>
            <person name="Zhang T."/>
            <person name="Xu B."/>
            <person name="Zheng H."/>
            <person name="Feng Z."/>
        </authorList>
    </citation>
    <scope>NUCLEOTIDE SEQUENCE [LARGE SCALE GENOMIC DNA]</scope>
    <source>
        <strain evidence="11">HuSjv2</strain>
        <tissue evidence="11">Worms</tissue>
    </source>
</reference>
<dbReference type="FunFam" id="1.20.5.110:FF:000007">
    <property type="entry name" value="Synaptosomal-associated protein"/>
    <property type="match status" value="1"/>
</dbReference>
<dbReference type="GO" id="GO:0005886">
    <property type="term" value="C:plasma membrane"/>
    <property type="evidence" value="ECO:0007669"/>
    <property type="project" value="TreeGrafter"/>
</dbReference>
<dbReference type="SUPFAM" id="SSF58038">
    <property type="entry name" value="SNARE fusion complex"/>
    <property type="match status" value="2"/>
</dbReference>
<name>C1LEW2_SCHJA</name>
<accession>C1LEW2</accession>
<dbReference type="InterPro" id="IPR000727">
    <property type="entry name" value="T_SNARE_dom"/>
</dbReference>
<dbReference type="AlphaFoldDB" id="C1LEW2"/>
<reference evidence="10" key="1">
    <citation type="journal article" date="2009" name="Nature">
        <title>The Schistosoma japonicum genome reveals features of host-parasite interplay.</title>
        <authorList>
            <person name="Liu F."/>
            <person name="Zhou Y."/>
            <person name="Wang Z.Q."/>
            <person name="Lu G."/>
            <person name="Zheng H."/>
            <person name="Brindley P.J."/>
            <person name="McManus D.P."/>
            <person name="Blair D."/>
            <person name="Zhang Q.H."/>
            <person name="Zhong Y."/>
            <person name="Wang S."/>
            <person name="Han Z.G."/>
            <person name="Chen Z."/>
        </authorList>
    </citation>
    <scope>NUCLEOTIDE SEQUENCE</scope>
    <source>
        <strain evidence="10">Anhui</strain>
    </source>
</reference>
<dbReference type="GO" id="GO:0031629">
    <property type="term" value="P:synaptic vesicle fusion to presynaptic active zone membrane"/>
    <property type="evidence" value="ECO:0007669"/>
    <property type="project" value="TreeGrafter"/>
</dbReference>
<dbReference type="Proteomes" id="UP000311919">
    <property type="component" value="Unassembled WGS sequence"/>
</dbReference>
<reference evidence="10" key="2">
    <citation type="submission" date="2009-03" db="EMBL/GenBank/DDBJ databases">
        <authorList>
            <person name="Gang L."/>
        </authorList>
    </citation>
    <scope>NUCLEOTIDE SEQUENCE</scope>
    <source>
        <strain evidence="10">Anhui</strain>
    </source>
</reference>
<dbReference type="PANTHER" id="PTHR19305">
    <property type="entry name" value="SYNAPTOSOMAL ASSOCIATED PROTEIN"/>
    <property type="match status" value="1"/>
</dbReference>
<dbReference type="GO" id="GO:0019905">
    <property type="term" value="F:syntaxin binding"/>
    <property type="evidence" value="ECO:0007669"/>
    <property type="project" value="TreeGrafter"/>
</dbReference>
<evidence type="ECO:0000256" key="4">
    <source>
        <dbReference type="ARBA" id="ARBA00023018"/>
    </source>
</evidence>
<protein>
    <recommendedName>
        <fullName evidence="7">Synaptosomal-associated protein</fullName>
    </recommendedName>
</protein>
<evidence type="ECO:0000313" key="10">
    <source>
        <dbReference type="EMBL" id="CAX73240.1"/>
    </source>
</evidence>
<feature type="domain" description="T-SNARE coiled-coil homology" evidence="9">
    <location>
        <begin position="154"/>
        <end position="216"/>
    </location>
</feature>
<evidence type="ECO:0000256" key="6">
    <source>
        <dbReference type="ARBA" id="ARBA00034102"/>
    </source>
</evidence>
<dbReference type="GO" id="GO:0005484">
    <property type="term" value="F:SNAP receptor activity"/>
    <property type="evidence" value="ECO:0007669"/>
    <property type="project" value="TreeGrafter"/>
</dbReference>
<evidence type="ECO:0000313" key="11">
    <source>
        <dbReference type="EMBL" id="TNN17286.1"/>
    </source>
</evidence>
<dbReference type="GO" id="GO:0098793">
    <property type="term" value="C:presynapse"/>
    <property type="evidence" value="ECO:0007669"/>
    <property type="project" value="GOC"/>
</dbReference>